<protein>
    <submittedName>
        <fullName evidence="4">Arginine decarboxylase / Lysine decarboxylase</fullName>
        <ecNumber evidence="4">4.1.1.19</ecNumber>
    </submittedName>
</protein>
<dbReference type="Pfam" id="PF01276">
    <property type="entry name" value="OKR_DC_1"/>
    <property type="match status" value="1"/>
</dbReference>
<dbReference type="InterPro" id="IPR015421">
    <property type="entry name" value="PyrdxlP-dep_Trfase_major"/>
</dbReference>
<accession>A0A380DJ73</accession>
<name>A0A380DJ73_STAAU</name>
<evidence type="ECO:0000256" key="1">
    <source>
        <dbReference type="ARBA" id="ARBA00001933"/>
    </source>
</evidence>
<dbReference type="EC" id="4.1.1.19" evidence="4"/>
<organism evidence="4 5">
    <name type="scientific">Staphylococcus aureus</name>
    <dbReference type="NCBI Taxonomy" id="1280"/>
    <lineage>
        <taxon>Bacteria</taxon>
        <taxon>Bacillati</taxon>
        <taxon>Bacillota</taxon>
        <taxon>Bacilli</taxon>
        <taxon>Bacillales</taxon>
        <taxon>Staphylococcaceae</taxon>
        <taxon>Staphylococcus</taxon>
    </lineage>
</organism>
<dbReference type="Gene3D" id="3.40.640.10">
    <property type="entry name" value="Type I PLP-dependent aspartate aminotransferase-like (Major domain)"/>
    <property type="match status" value="1"/>
</dbReference>
<evidence type="ECO:0000313" key="4">
    <source>
        <dbReference type="EMBL" id="SUK31677.1"/>
    </source>
</evidence>
<sequence>MNNDGHKLAVLTYPNYYGETFNVEEVIKSLHQLNIPVLIDEAHGAHFGLQGFPDSTLNYQADYVVQSFHKTLPALTMGSVLYIHKNAPYRENIIEYLSYFQTSSPSYLIMASLESAAQFYKTYDSTVFFDKRAQLIECLEKKGLKCFKLMIR</sequence>
<dbReference type="PANTHER" id="PTHR43277">
    <property type="entry name" value="ARGININE DECARBOXYLASE"/>
    <property type="match status" value="1"/>
</dbReference>
<evidence type="ECO:0000259" key="3">
    <source>
        <dbReference type="Pfam" id="PF01276"/>
    </source>
</evidence>
<feature type="domain" description="Orn/Lys/Arg decarboxylases family 1 pyridoxal-P attachment site" evidence="3">
    <location>
        <begin position="5"/>
        <end position="122"/>
    </location>
</feature>
<dbReference type="InterPro" id="IPR052357">
    <property type="entry name" value="Orn_Lys_Arg_decarboxylase-I"/>
</dbReference>
<reference evidence="4 5" key="1">
    <citation type="submission" date="2018-06" db="EMBL/GenBank/DDBJ databases">
        <authorList>
            <consortium name="Pathogen Informatics"/>
            <person name="Doyle S."/>
        </authorList>
    </citation>
    <scope>NUCLEOTIDE SEQUENCE [LARGE SCALE GENOMIC DNA]</scope>
    <source>
        <strain evidence="4 5">NCTC5664</strain>
    </source>
</reference>
<keyword evidence="2" id="KW-0663">Pyridoxal phosphate</keyword>
<dbReference type="EMBL" id="UHAQ01000002">
    <property type="protein sequence ID" value="SUK31677.1"/>
    <property type="molecule type" value="Genomic_DNA"/>
</dbReference>
<dbReference type="GO" id="GO:0008792">
    <property type="term" value="F:arginine decarboxylase activity"/>
    <property type="evidence" value="ECO:0007669"/>
    <property type="project" value="UniProtKB-EC"/>
</dbReference>
<gene>
    <name evidence="4" type="primary">speA_2</name>
    <name evidence="4" type="ORF">NCTC5664_00206</name>
</gene>
<evidence type="ECO:0000313" key="5">
    <source>
        <dbReference type="Proteomes" id="UP000254502"/>
    </source>
</evidence>
<comment type="cofactor">
    <cofactor evidence="1">
        <name>pyridoxal 5'-phosphate</name>
        <dbReference type="ChEBI" id="CHEBI:597326"/>
    </cofactor>
</comment>
<dbReference type="Proteomes" id="UP000254502">
    <property type="component" value="Unassembled WGS sequence"/>
</dbReference>
<proteinExistence type="predicted"/>
<dbReference type="PANTHER" id="PTHR43277:SF3">
    <property type="entry name" value="DECARBOXYLASE, PUTATIVE-RELATED"/>
    <property type="match status" value="1"/>
</dbReference>
<keyword evidence="4" id="KW-0456">Lyase</keyword>
<evidence type="ECO:0000256" key="2">
    <source>
        <dbReference type="ARBA" id="ARBA00022898"/>
    </source>
</evidence>
<dbReference type="InterPro" id="IPR000310">
    <property type="entry name" value="Orn/Lys/Arg_deCO2ase_major_dom"/>
</dbReference>
<dbReference type="InterPro" id="IPR015424">
    <property type="entry name" value="PyrdxlP-dep_Trfase"/>
</dbReference>
<dbReference type="SUPFAM" id="SSF53383">
    <property type="entry name" value="PLP-dependent transferases"/>
    <property type="match status" value="1"/>
</dbReference>
<dbReference type="AlphaFoldDB" id="A0A380DJ73"/>